<comment type="caution">
    <text evidence="1">The sequence shown here is derived from an EMBL/GenBank/DDBJ whole genome shotgun (WGS) entry which is preliminary data.</text>
</comment>
<evidence type="ECO:0000313" key="2">
    <source>
        <dbReference type="Proteomes" id="UP001156690"/>
    </source>
</evidence>
<accession>A0AAV5NQV2</accession>
<dbReference type="EMBL" id="BSNX01000022">
    <property type="protein sequence ID" value="GLQ72939.1"/>
    <property type="molecule type" value="Genomic_DNA"/>
</dbReference>
<organism evidence="1 2">
    <name type="scientific">Vibrio penaeicida</name>
    <dbReference type="NCBI Taxonomy" id="104609"/>
    <lineage>
        <taxon>Bacteria</taxon>
        <taxon>Pseudomonadati</taxon>
        <taxon>Pseudomonadota</taxon>
        <taxon>Gammaproteobacteria</taxon>
        <taxon>Vibrionales</taxon>
        <taxon>Vibrionaceae</taxon>
        <taxon>Vibrio</taxon>
    </lineage>
</organism>
<name>A0AAV5NQV2_9VIBR</name>
<gene>
    <name evidence="1" type="ORF">GCM10007932_22990</name>
</gene>
<proteinExistence type="predicted"/>
<dbReference type="AlphaFoldDB" id="A0AAV5NQV2"/>
<dbReference type="Proteomes" id="UP001156690">
    <property type="component" value="Unassembled WGS sequence"/>
</dbReference>
<protein>
    <submittedName>
        <fullName evidence="1">Uncharacterized protein</fullName>
    </submittedName>
</protein>
<sequence>MPSIETRVDKSEVIVLCHTLSNSWIAKLAKALARFCPEPSQMALLNSEVPQKELRVQITVVLSQL</sequence>
<keyword evidence="2" id="KW-1185">Reference proteome</keyword>
<evidence type="ECO:0000313" key="1">
    <source>
        <dbReference type="EMBL" id="GLQ72939.1"/>
    </source>
</evidence>
<reference evidence="2" key="1">
    <citation type="journal article" date="2019" name="Int. J. Syst. Evol. Microbiol.">
        <title>The Global Catalogue of Microorganisms (GCM) 10K type strain sequencing project: providing services to taxonomists for standard genome sequencing and annotation.</title>
        <authorList>
            <consortium name="The Broad Institute Genomics Platform"/>
            <consortium name="The Broad Institute Genome Sequencing Center for Infectious Disease"/>
            <person name="Wu L."/>
            <person name="Ma J."/>
        </authorList>
    </citation>
    <scope>NUCLEOTIDE SEQUENCE [LARGE SCALE GENOMIC DNA]</scope>
    <source>
        <strain evidence="2">NBRC 15640</strain>
    </source>
</reference>